<accession>A0A645DSG6</accession>
<protein>
    <submittedName>
        <fullName evidence="1">Uncharacterized protein</fullName>
    </submittedName>
</protein>
<sequence length="134" mass="13910">MESAVTHGLGGLRVVLLSRLNGADTGAAALDRNNDGWQLALRNVGDTFRLERNSAGGGGGHGTGTGGRGAHDHIDGGNLRLALYKNAADFRHPAGKILGNFILRCNGVPCEKAAPGPYGRFRNGLAPLHKGPVH</sequence>
<name>A0A645DSG6_9ZZZZ</name>
<evidence type="ECO:0000313" key="1">
    <source>
        <dbReference type="EMBL" id="MPM92068.1"/>
    </source>
</evidence>
<dbReference type="AlphaFoldDB" id="A0A645DSG6"/>
<organism evidence="1">
    <name type="scientific">bioreactor metagenome</name>
    <dbReference type="NCBI Taxonomy" id="1076179"/>
    <lineage>
        <taxon>unclassified sequences</taxon>
        <taxon>metagenomes</taxon>
        <taxon>ecological metagenomes</taxon>
    </lineage>
</organism>
<comment type="caution">
    <text evidence="1">The sequence shown here is derived from an EMBL/GenBank/DDBJ whole genome shotgun (WGS) entry which is preliminary data.</text>
</comment>
<dbReference type="EMBL" id="VSSQ01039049">
    <property type="protein sequence ID" value="MPM92068.1"/>
    <property type="molecule type" value="Genomic_DNA"/>
</dbReference>
<reference evidence="1" key="1">
    <citation type="submission" date="2019-08" db="EMBL/GenBank/DDBJ databases">
        <authorList>
            <person name="Kucharzyk K."/>
            <person name="Murdoch R.W."/>
            <person name="Higgins S."/>
            <person name="Loffler F."/>
        </authorList>
    </citation>
    <scope>NUCLEOTIDE SEQUENCE</scope>
</reference>
<gene>
    <name evidence="1" type="ORF">SDC9_139202</name>
</gene>
<proteinExistence type="predicted"/>